<comment type="caution">
    <text evidence="1">The sequence shown here is derived from an EMBL/GenBank/DDBJ whole genome shotgun (WGS) entry which is preliminary data.</text>
</comment>
<dbReference type="EMBL" id="JAAWUZ010000068">
    <property type="protein sequence ID" value="NSG31252.1"/>
    <property type="molecule type" value="Genomic_DNA"/>
</dbReference>
<sequence length="123" mass="14105">MSLNGHFADIHTFAGFLIDLYGDKSFCFVLRILYGVDKSSDLSNFLLDFCFGCIFSFKESFCFCDRRLQFVSGSFRILSGSGSFGYRIQKRLCMINGSLKLFSNFAVRLYSNSNGYFLFVEFL</sequence>
<name>A0ABX2H2D1_9FIRM</name>
<proteinExistence type="predicted"/>
<protein>
    <submittedName>
        <fullName evidence="1">Uncharacterized protein</fullName>
    </submittedName>
</protein>
<dbReference type="RefSeq" id="WP_173866949.1">
    <property type="nucleotide sequence ID" value="NZ_JAAWUU010000066.1"/>
</dbReference>
<dbReference type="Proteomes" id="UP000821846">
    <property type="component" value="Unassembled WGS sequence"/>
</dbReference>
<reference evidence="1 2" key="1">
    <citation type="journal article" date="2020" name="Cell Host Microbe">
        <title>Functional and Genomic Variation between Human-Derived Isolates of Lachnospiraceae Reveals Inter- and Intra-Species Diversity.</title>
        <authorList>
            <person name="Sorbara M.T."/>
            <person name="Littmann E.R."/>
            <person name="Fontana E."/>
            <person name="Moody T.U."/>
            <person name="Kohout C.E."/>
            <person name="Gjonbalaj M."/>
            <person name="Eaton V."/>
            <person name="Seok R."/>
            <person name="Leiner I.M."/>
            <person name="Pamer E.G."/>
        </authorList>
    </citation>
    <scope>NUCLEOTIDE SEQUENCE [LARGE SCALE GENOMIC DNA]</scope>
    <source>
        <strain evidence="1 2">MSK.14.16</strain>
    </source>
</reference>
<organism evidence="1 2">
    <name type="scientific">Faecalicatena fissicatena</name>
    <dbReference type="NCBI Taxonomy" id="290055"/>
    <lineage>
        <taxon>Bacteria</taxon>
        <taxon>Bacillati</taxon>
        <taxon>Bacillota</taxon>
        <taxon>Clostridia</taxon>
        <taxon>Lachnospirales</taxon>
        <taxon>Lachnospiraceae</taxon>
        <taxon>Faecalicatena</taxon>
    </lineage>
</organism>
<gene>
    <name evidence="1" type="ORF">HFM93_13500</name>
</gene>
<accession>A0ABX2H2D1</accession>
<evidence type="ECO:0000313" key="1">
    <source>
        <dbReference type="EMBL" id="NSG31252.1"/>
    </source>
</evidence>
<evidence type="ECO:0000313" key="2">
    <source>
        <dbReference type="Proteomes" id="UP000821846"/>
    </source>
</evidence>
<keyword evidence="2" id="KW-1185">Reference proteome</keyword>